<dbReference type="PROSITE" id="PS00041">
    <property type="entry name" value="HTH_ARAC_FAMILY_1"/>
    <property type="match status" value="1"/>
</dbReference>
<evidence type="ECO:0000256" key="3">
    <source>
        <dbReference type="ARBA" id="ARBA00023163"/>
    </source>
</evidence>
<sequence>MEPLLEHLTPTPQSSFRLYTRVDDHFSFEWHHHPEYELTLILEGYGRRFVGDSIHGYEAGDLVLIGPYLPHTWQSDESSSDNTAVVIHFTEAWVKQGVGSWPELQYLARMLDRSTHGLLFDERTRARAAEGLKALSSMSGLGRLARLLEVLYGLASDPKARTIASPGYRRSSRPIDPRIDRVCRFVNDRINEELTQREVAAMIRMKPTSFSRLFKRAMGKTFIEYVHELRIANACRGLVESDDPITDVCFRSGFNNVSNFNRVFRRLVGVSPRAYRRQFHEPAARA</sequence>
<dbReference type="OrthoDB" id="9778008at2"/>
<dbReference type="InterPro" id="IPR003313">
    <property type="entry name" value="AraC-bd"/>
</dbReference>
<protein>
    <submittedName>
        <fullName evidence="5">HTH-type transcriptional regulator YesS</fullName>
    </submittedName>
</protein>
<dbReference type="InterPro" id="IPR037923">
    <property type="entry name" value="HTH-like"/>
</dbReference>
<evidence type="ECO:0000313" key="5">
    <source>
        <dbReference type="EMBL" id="QDU71705.1"/>
    </source>
</evidence>
<evidence type="ECO:0000256" key="1">
    <source>
        <dbReference type="ARBA" id="ARBA00023015"/>
    </source>
</evidence>
<dbReference type="Gene3D" id="2.60.120.10">
    <property type="entry name" value="Jelly Rolls"/>
    <property type="match status" value="1"/>
</dbReference>
<dbReference type="Pfam" id="PF02311">
    <property type="entry name" value="AraC_binding"/>
    <property type="match status" value="1"/>
</dbReference>
<evidence type="ECO:0000313" key="6">
    <source>
        <dbReference type="Proteomes" id="UP000320386"/>
    </source>
</evidence>
<dbReference type="SUPFAM" id="SSF46689">
    <property type="entry name" value="Homeodomain-like"/>
    <property type="match status" value="2"/>
</dbReference>
<name>A0A518BXK7_9BACT</name>
<proteinExistence type="predicted"/>
<dbReference type="KEGG" id="mcad:Pan265_15570"/>
<dbReference type="InterPro" id="IPR020449">
    <property type="entry name" value="Tscrpt_reg_AraC-type_HTH"/>
</dbReference>
<dbReference type="GO" id="GO:0003700">
    <property type="term" value="F:DNA-binding transcription factor activity"/>
    <property type="evidence" value="ECO:0007669"/>
    <property type="project" value="InterPro"/>
</dbReference>
<accession>A0A518BXK7</accession>
<dbReference type="InterPro" id="IPR014710">
    <property type="entry name" value="RmlC-like_jellyroll"/>
</dbReference>
<reference evidence="5 6" key="1">
    <citation type="submission" date="2019-02" db="EMBL/GenBank/DDBJ databases">
        <title>Deep-cultivation of Planctomycetes and their phenomic and genomic characterization uncovers novel biology.</title>
        <authorList>
            <person name="Wiegand S."/>
            <person name="Jogler M."/>
            <person name="Boedeker C."/>
            <person name="Pinto D."/>
            <person name="Vollmers J."/>
            <person name="Rivas-Marin E."/>
            <person name="Kohn T."/>
            <person name="Peeters S.H."/>
            <person name="Heuer A."/>
            <person name="Rast P."/>
            <person name="Oberbeckmann S."/>
            <person name="Bunk B."/>
            <person name="Jeske O."/>
            <person name="Meyerdierks A."/>
            <person name="Storesund J.E."/>
            <person name="Kallscheuer N."/>
            <person name="Luecker S."/>
            <person name="Lage O.M."/>
            <person name="Pohl T."/>
            <person name="Merkel B.J."/>
            <person name="Hornburger P."/>
            <person name="Mueller R.-W."/>
            <person name="Bruemmer F."/>
            <person name="Labrenz M."/>
            <person name="Spormann A.M."/>
            <person name="Op den Camp H."/>
            <person name="Overmann J."/>
            <person name="Amann R."/>
            <person name="Jetten M.S.M."/>
            <person name="Mascher T."/>
            <person name="Medema M.H."/>
            <person name="Devos D.P."/>
            <person name="Kaster A.-K."/>
            <person name="Ovreas L."/>
            <person name="Rohde M."/>
            <person name="Galperin M.Y."/>
            <person name="Jogler C."/>
        </authorList>
    </citation>
    <scope>NUCLEOTIDE SEQUENCE [LARGE SCALE GENOMIC DNA]</scope>
    <source>
        <strain evidence="5 6">Pan265</strain>
    </source>
</reference>
<keyword evidence="2" id="KW-0238">DNA-binding</keyword>
<dbReference type="InterPro" id="IPR018062">
    <property type="entry name" value="HTH_AraC-typ_CS"/>
</dbReference>
<dbReference type="SMART" id="SM00342">
    <property type="entry name" value="HTH_ARAC"/>
    <property type="match status" value="1"/>
</dbReference>
<gene>
    <name evidence="5" type="primary">yesS</name>
    <name evidence="5" type="ORF">Pan265_15570</name>
</gene>
<dbReference type="PANTHER" id="PTHR43280:SF27">
    <property type="entry name" value="TRANSCRIPTIONAL REGULATOR MTLR"/>
    <property type="match status" value="1"/>
</dbReference>
<dbReference type="PANTHER" id="PTHR43280">
    <property type="entry name" value="ARAC-FAMILY TRANSCRIPTIONAL REGULATOR"/>
    <property type="match status" value="1"/>
</dbReference>
<dbReference type="CDD" id="cd06976">
    <property type="entry name" value="cupin_MtlR-like_N"/>
    <property type="match status" value="1"/>
</dbReference>
<dbReference type="SUPFAM" id="SSF51215">
    <property type="entry name" value="Regulatory protein AraC"/>
    <property type="match status" value="1"/>
</dbReference>
<dbReference type="PRINTS" id="PR00032">
    <property type="entry name" value="HTHARAC"/>
</dbReference>
<keyword evidence="1" id="KW-0805">Transcription regulation</keyword>
<organism evidence="5 6">
    <name type="scientific">Mucisphaera calidilacus</name>
    <dbReference type="NCBI Taxonomy" id="2527982"/>
    <lineage>
        <taxon>Bacteria</taxon>
        <taxon>Pseudomonadati</taxon>
        <taxon>Planctomycetota</taxon>
        <taxon>Phycisphaerae</taxon>
        <taxon>Phycisphaerales</taxon>
        <taxon>Phycisphaeraceae</taxon>
        <taxon>Mucisphaera</taxon>
    </lineage>
</organism>
<evidence type="ECO:0000259" key="4">
    <source>
        <dbReference type="PROSITE" id="PS01124"/>
    </source>
</evidence>
<dbReference type="Proteomes" id="UP000320386">
    <property type="component" value="Chromosome"/>
</dbReference>
<feature type="domain" description="HTH araC/xylS-type" evidence="4">
    <location>
        <begin position="180"/>
        <end position="278"/>
    </location>
</feature>
<evidence type="ECO:0000256" key="2">
    <source>
        <dbReference type="ARBA" id="ARBA00023125"/>
    </source>
</evidence>
<dbReference type="InterPro" id="IPR009057">
    <property type="entry name" value="Homeodomain-like_sf"/>
</dbReference>
<dbReference type="InterPro" id="IPR018060">
    <property type="entry name" value="HTH_AraC"/>
</dbReference>
<dbReference type="EMBL" id="CP036280">
    <property type="protein sequence ID" value="QDU71705.1"/>
    <property type="molecule type" value="Genomic_DNA"/>
</dbReference>
<dbReference type="Pfam" id="PF12833">
    <property type="entry name" value="HTH_18"/>
    <property type="match status" value="1"/>
</dbReference>
<dbReference type="Gene3D" id="1.10.10.60">
    <property type="entry name" value="Homeodomain-like"/>
    <property type="match status" value="2"/>
</dbReference>
<keyword evidence="6" id="KW-1185">Reference proteome</keyword>
<dbReference type="AlphaFoldDB" id="A0A518BXK7"/>
<dbReference type="GO" id="GO:0043565">
    <property type="term" value="F:sequence-specific DNA binding"/>
    <property type="evidence" value="ECO:0007669"/>
    <property type="project" value="InterPro"/>
</dbReference>
<dbReference type="PROSITE" id="PS01124">
    <property type="entry name" value="HTH_ARAC_FAMILY_2"/>
    <property type="match status" value="1"/>
</dbReference>
<keyword evidence="3" id="KW-0804">Transcription</keyword>
<dbReference type="RefSeq" id="WP_145445898.1">
    <property type="nucleotide sequence ID" value="NZ_CP036280.1"/>
</dbReference>